<dbReference type="Pfam" id="PF14223">
    <property type="entry name" value="Retrotran_gag_2"/>
    <property type="match status" value="1"/>
</dbReference>
<evidence type="ECO:0000256" key="5">
    <source>
        <dbReference type="SAM" id="MobiDB-lite"/>
    </source>
</evidence>
<dbReference type="Gene3D" id="3.30.420.10">
    <property type="entry name" value="Ribonuclease H-like superfamily/Ribonuclease H"/>
    <property type="match status" value="1"/>
</dbReference>
<reference evidence="9" key="1">
    <citation type="submission" date="2018-02" db="EMBL/GenBank/DDBJ databases">
        <authorList>
            <person name="Cohen D.B."/>
            <person name="Kent A.D."/>
        </authorList>
    </citation>
    <scope>NUCLEOTIDE SEQUENCE</scope>
</reference>
<dbReference type="Pfam" id="PF25597">
    <property type="entry name" value="SH3_retrovirus"/>
    <property type="match status" value="1"/>
</dbReference>
<feature type="region of interest" description="Disordered" evidence="5">
    <location>
        <begin position="504"/>
        <end position="550"/>
    </location>
</feature>
<name>A0A2N9ECX5_FAGSY</name>
<dbReference type="Pfam" id="PF07727">
    <property type="entry name" value="RVT_2"/>
    <property type="match status" value="2"/>
</dbReference>
<evidence type="ECO:0000259" key="7">
    <source>
        <dbReference type="Pfam" id="PF22936"/>
    </source>
</evidence>
<dbReference type="SUPFAM" id="SSF56672">
    <property type="entry name" value="DNA/RNA polymerases"/>
    <property type="match status" value="1"/>
</dbReference>
<protein>
    <recommendedName>
        <fullName evidence="10">Reverse transcriptase Ty1/copia-type domain-containing protein</fullName>
    </recommendedName>
</protein>
<dbReference type="SUPFAM" id="SSF53098">
    <property type="entry name" value="Ribonuclease H-like"/>
    <property type="match status" value="1"/>
</dbReference>
<dbReference type="InterPro" id="IPR039537">
    <property type="entry name" value="Retrotran_Ty1/copia-like"/>
</dbReference>
<dbReference type="GO" id="GO:0004190">
    <property type="term" value="F:aspartic-type endopeptidase activity"/>
    <property type="evidence" value="ECO:0007669"/>
    <property type="project" value="UniProtKB-KW"/>
</dbReference>
<feature type="region of interest" description="Disordered" evidence="5">
    <location>
        <begin position="140"/>
        <end position="178"/>
    </location>
</feature>
<dbReference type="InterPro" id="IPR012337">
    <property type="entry name" value="RNaseH-like_sf"/>
</dbReference>
<keyword evidence="4" id="KW-0378">Hydrolase</keyword>
<dbReference type="Pfam" id="PF22936">
    <property type="entry name" value="Pol_BBD"/>
    <property type="match status" value="1"/>
</dbReference>
<keyword evidence="3" id="KW-0064">Aspartyl protease</keyword>
<organism evidence="9">
    <name type="scientific">Fagus sylvatica</name>
    <name type="common">Beechnut</name>
    <dbReference type="NCBI Taxonomy" id="28930"/>
    <lineage>
        <taxon>Eukaryota</taxon>
        <taxon>Viridiplantae</taxon>
        <taxon>Streptophyta</taxon>
        <taxon>Embryophyta</taxon>
        <taxon>Tracheophyta</taxon>
        <taxon>Spermatophyta</taxon>
        <taxon>Magnoliopsida</taxon>
        <taxon>eudicotyledons</taxon>
        <taxon>Gunneridae</taxon>
        <taxon>Pentapetalae</taxon>
        <taxon>rosids</taxon>
        <taxon>fabids</taxon>
        <taxon>Fagales</taxon>
        <taxon>Fagaceae</taxon>
        <taxon>Fagus</taxon>
    </lineage>
</organism>
<dbReference type="PANTHER" id="PTHR42648:SF27">
    <property type="entry name" value="RNA-DIRECTED DNA POLYMERASE"/>
    <property type="match status" value="1"/>
</dbReference>
<feature type="domain" description="Retrovirus-related Pol polyprotein from transposon TNT 1-94-like beta-barrel" evidence="7">
    <location>
        <begin position="188"/>
        <end position="264"/>
    </location>
</feature>
<dbReference type="InterPro" id="IPR036397">
    <property type="entry name" value="RNaseH_sf"/>
</dbReference>
<evidence type="ECO:0000313" key="9">
    <source>
        <dbReference type="EMBL" id="SPC72399.1"/>
    </source>
</evidence>
<keyword evidence="2" id="KW-0479">Metal-binding</keyword>
<evidence type="ECO:0000259" key="8">
    <source>
        <dbReference type="Pfam" id="PF25597"/>
    </source>
</evidence>
<feature type="domain" description="Retroviral polymerase SH3-like" evidence="8">
    <location>
        <begin position="424"/>
        <end position="486"/>
    </location>
</feature>
<feature type="domain" description="Reverse transcriptase Ty1/copia-type" evidence="6">
    <location>
        <begin position="554"/>
        <end position="666"/>
    </location>
</feature>
<feature type="compositionally biased region" description="Basic and acidic residues" evidence="5">
    <location>
        <begin position="1022"/>
        <end position="1032"/>
    </location>
</feature>
<proteinExistence type="predicted"/>
<feature type="region of interest" description="Disordered" evidence="5">
    <location>
        <begin position="1022"/>
        <end position="1041"/>
    </location>
</feature>
<evidence type="ECO:0000256" key="2">
    <source>
        <dbReference type="ARBA" id="ARBA00022723"/>
    </source>
</evidence>
<feature type="domain" description="Reverse transcriptase Ty1/copia-type" evidence="6">
    <location>
        <begin position="672"/>
        <end position="735"/>
    </location>
</feature>
<dbReference type="AlphaFoldDB" id="A0A2N9ECX5"/>
<dbReference type="GO" id="GO:0003676">
    <property type="term" value="F:nucleic acid binding"/>
    <property type="evidence" value="ECO:0007669"/>
    <property type="project" value="InterPro"/>
</dbReference>
<evidence type="ECO:0000256" key="4">
    <source>
        <dbReference type="ARBA" id="ARBA00022801"/>
    </source>
</evidence>
<dbReference type="PANTHER" id="PTHR42648">
    <property type="entry name" value="TRANSPOSASE, PUTATIVE-RELATED"/>
    <property type="match status" value="1"/>
</dbReference>
<dbReference type="EMBL" id="OIVN01000003">
    <property type="protein sequence ID" value="SPC72399.1"/>
    <property type="molecule type" value="Genomic_DNA"/>
</dbReference>
<dbReference type="CDD" id="cd09272">
    <property type="entry name" value="RNase_HI_RT_Ty1"/>
    <property type="match status" value="1"/>
</dbReference>
<evidence type="ECO:0008006" key="10">
    <source>
        <dbReference type="Google" id="ProtNLM"/>
    </source>
</evidence>
<sequence>MHNDLIGEFESYGTAQDMWIALKAKFGGTTVTRLRALTLKFNTFKIQRGDSMQEHLRKMLAMVCELKAAGNNLTDEQQIQAVIRSLPDLWEQMKLNMTHNESIQTLEDLSRHLELEAERRVAQGQSSAFFAKHGQRQAFKAKRKSYEKAPQQGQNGGKPPKRANTTKSPRGKQGGRKQAEQACFDCGVVDTGAIDHVARDRVGFVEYRQVPVGSRWMCIGNESRVEVLGIGTYKLQLRHGRTLLLHDMLYASRMRQNLLSVNVLLGHIGQDRMTRLSREGLLGPLAKVNLPTCKHCLVGKSTRKPFGKGIRATVPLELIHSDVCGPMNVRARHRASYFITFIDDFTRYSHVYLAINDSRNSATKWCRGKKELNLTRHGKVYDGTSQPPTTYILNRMPSKSVPSTPYELWSGKKPDLSNLRPWGCAGYVHNANQKHGKLGPRANKCVFIRYSDESKGYVMFGEHPDGGVTNIVSCDVEFMENDFPSRGDVGQILELYEMVESWDDTPTTNPWDSGREITPSGSGPQPQEDDSQSPQLRRSQRGNMKDEMESMRTNQVWELVDLPPRRKSVRNKWVLKVKRKADDSIDKYKAQLVAKGYTQREGVDYEETFSPVVRFASIRLILATIASLDLELHQMDVKTAFLNGELDEEIFMDQPIGFVVKEQECKEVISNGFLMIEEDHYVYVKRSEGSFIILSLYVDDILLAENNKEFIKTIKEWLSSTFEMKDMGEASFVLGDCKPIDTLVRKGDSLSSEMCPKTQEEIESMARVPYTNAIGSLMYAMLLKRILRYLHGTADYMLCYQGKNLRLRGYSDANWAGDLDECKSISGYTFLLVVQEAVWLRRFLQRLDIVASAMDLVTIYNDSMATFAYAKDPKYHRKTKHIEIKYHFIRDMVGSLTQATAFDAWVAGEDETWYSLTLKEPGEARCEFSQTLKESGLMKNSSKALGAIGLRSMRWKYQDAFMTYAPLRMEEKSTATCDHTTCARNDHQIGRQRLDDYFFGMLPIAMDYSALRDMTGRSVEPKLSDIRAKGRQSDNTSQSSA</sequence>
<accession>A0A2N9ECX5</accession>
<dbReference type="GO" id="GO:0046872">
    <property type="term" value="F:metal ion binding"/>
    <property type="evidence" value="ECO:0007669"/>
    <property type="project" value="UniProtKB-KW"/>
</dbReference>
<dbReference type="GO" id="GO:0006508">
    <property type="term" value="P:proteolysis"/>
    <property type="evidence" value="ECO:0007669"/>
    <property type="project" value="UniProtKB-KW"/>
</dbReference>
<dbReference type="InterPro" id="IPR043502">
    <property type="entry name" value="DNA/RNA_pol_sf"/>
</dbReference>
<gene>
    <name evidence="9" type="ORF">FSB_LOCUS281</name>
</gene>
<dbReference type="InterPro" id="IPR013103">
    <property type="entry name" value="RVT_2"/>
</dbReference>
<evidence type="ECO:0000259" key="6">
    <source>
        <dbReference type="Pfam" id="PF07727"/>
    </source>
</evidence>
<keyword evidence="1" id="KW-0645">Protease</keyword>
<dbReference type="InterPro" id="IPR054722">
    <property type="entry name" value="PolX-like_BBD"/>
</dbReference>
<dbReference type="InterPro" id="IPR057670">
    <property type="entry name" value="SH3_retrovirus"/>
</dbReference>
<evidence type="ECO:0000256" key="3">
    <source>
        <dbReference type="ARBA" id="ARBA00022750"/>
    </source>
</evidence>
<evidence type="ECO:0000256" key="1">
    <source>
        <dbReference type="ARBA" id="ARBA00022670"/>
    </source>
</evidence>